<dbReference type="Proteomes" id="UP001060215">
    <property type="component" value="Chromosome 1"/>
</dbReference>
<keyword evidence="2" id="KW-1185">Reference proteome</keyword>
<evidence type="ECO:0000313" key="1">
    <source>
        <dbReference type="EMBL" id="KAI8028913.1"/>
    </source>
</evidence>
<dbReference type="EMBL" id="CM045758">
    <property type="protein sequence ID" value="KAI8028913.1"/>
    <property type="molecule type" value="Genomic_DNA"/>
</dbReference>
<protein>
    <submittedName>
        <fullName evidence="1">Uncharacterized protein</fullName>
    </submittedName>
</protein>
<accession>A0ACC0IV01</accession>
<name>A0ACC0IV01_9ERIC</name>
<reference evidence="1 2" key="1">
    <citation type="journal article" date="2022" name="Plant J.">
        <title>Chromosome-level genome of Camellia lanceoleosa provides a valuable resource for understanding genome evolution and self-incompatibility.</title>
        <authorList>
            <person name="Gong W."/>
            <person name="Xiao S."/>
            <person name="Wang L."/>
            <person name="Liao Z."/>
            <person name="Chang Y."/>
            <person name="Mo W."/>
            <person name="Hu G."/>
            <person name="Li W."/>
            <person name="Zhao G."/>
            <person name="Zhu H."/>
            <person name="Hu X."/>
            <person name="Ji K."/>
            <person name="Xiang X."/>
            <person name="Song Q."/>
            <person name="Yuan D."/>
            <person name="Jin S."/>
            <person name="Zhang L."/>
        </authorList>
    </citation>
    <scope>NUCLEOTIDE SEQUENCE [LARGE SCALE GENOMIC DNA]</scope>
    <source>
        <strain evidence="1">SQ_2022a</strain>
    </source>
</reference>
<evidence type="ECO:0000313" key="2">
    <source>
        <dbReference type="Proteomes" id="UP001060215"/>
    </source>
</evidence>
<comment type="caution">
    <text evidence="1">The sequence shown here is derived from an EMBL/GenBank/DDBJ whole genome shotgun (WGS) entry which is preliminary data.</text>
</comment>
<sequence>MTVLRRWMKKIARTTAVCPPFHSAAQREDTVHHTYVREDDMPVTVNIASSTIHADNTPTSGGSKRKISRTTHPQRKKEQSEGASLLASSIENLASSVTLQKREVRVHHDYGDSTQELIDKCMTRLYSLEGLDPQDPLIVFGLKVLDNSANQAIMVWILTDATVISWLRMKKSQSMGGPSAANFGMGGWF</sequence>
<proteinExistence type="predicted"/>
<gene>
    <name evidence="1" type="ORF">LOK49_LG01G00412</name>
</gene>
<organism evidence="1 2">
    <name type="scientific">Camellia lanceoleosa</name>
    <dbReference type="NCBI Taxonomy" id="1840588"/>
    <lineage>
        <taxon>Eukaryota</taxon>
        <taxon>Viridiplantae</taxon>
        <taxon>Streptophyta</taxon>
        <taxon>Embryophyta</taxon>
        <taxon>Tracheophyta</taxon>
        <taxon>Spermatophyta</taxon>
        <taxon>Magnoliopsida</taxon>
        <taxon>eudicotyledons</taxon>
        <taxon>Gunneridae</taxon>
        <taxon>Pentapetalae</taxon>
        <taxon>asterids</taxon>
        <taxon>Ericales</taxon>
        <taxon>Theaceae</taxon>
        <taxon>Camellia</taxon>
    </lineage>
</organism>